<protein>
    <submittedName>
        <fullName evidence="1">Uncharacterized protein</fullName>
    </submittedName>
</protein>
<dbReference type="PATRIC" id="fig|1310630.3.peg.3703"/>
<sequence length="178" mass="20577">MFGLFKKNSKELHVFQGDLDLTPYISILSIVKNNNPVYLNLKKENFFIKDRDGDLKLNGRVAIFKFKDESGNIIEFFVAFYGEFSEGWSSANQEMLRGFELVARGLFDLINKNQIKLFSPKAVYQTQYIYTYRCFLLEDKIVTYNLSFTDGYVITKSTIKNMTGNEAVEHLASNQAKK</sequence>
<dbReference type="RefSeq" id="WP_004742094.1">
    <property type="nucleotide sequence ID" value="NZ_JEXJ01000123.1"/>
</dbReference>
<dbReference type="EMBL" id="JEXJ01000123">
    <property type="protein sequence ID" value="EXC45208.1"/>
    <property type="molecule type" value="Genomic_DNA"/>
</dbReference>
<comment type="caution">
    <text evidence="1">The sequence shown here is derived from an EMBL/GenBank/DDBJ whole genome shotgun (WGS) entry which is preliminary data.</text>
</comment>
<evidence type="ECO:0000313" key="1">
    <source>
        <dbReference type="EMBL" id="EXC45208.1"/>
    </source>
</evidence>
<proteinExistence type="predicted"/>
<dbReference type="AlphaFoldDB" id="A0A009RVK0"/>
<gene>
    <name evidence="1" type="ORF">J529_3842</name>
</gene>
<reference evidence="1 2" key="1">
    <citation type="submission" date="2014-02" db="EMBL/GenBank/DDBJ databases">
        <title>Comparative genomics and transcriptomics to identify genetic mechanisms underlying the emergence of carbapenem resistant Acinetobacter baumannii (CRAb).</title>
        <authorList>
            <person name="Harris A.D."/>
            <person name="Johnson K.J."/>
            <person name="George J."/>
            <person name="Shefchek K."/>
            <person name="Daugherty S.C."/>
            <person name="Parankush S."/>
            <person name="Sadzewicz L."/>
            <person name="Tallon L."/>
            <person name="Sengamalay N."/>
            <person name="Hazen T.H."/>
            <person name="Rasko D.A."/>
        </authorList>
    </citation>
    <scope>NUCLEOTIDE SEQUENCE [LARGE SCALE GENOMIC DNA]</scope>
    <source>
        <strain evidence="1 2">99063</strain>
    </source>
</reference>
<accession>A0A009RVK0</accession>
<evidence type="ECO:0000313" key="2">
    <source>
        <dbReference type="Proteomes" id="UP000020735"/>
    </source>
</evidence>
<name>A0A009RVK0_ACIBA</name>
<dbReference type="Proteomes" id="UP000020735">
    <property type="component" value="Unassembled WGS sequence"/>
</dbReference>
<organism evidence="1 2">
    <name type="scientific">Acinetobacter baumannii 99063</name>
    <dbReference type="NCBI Taxonomy" id="1310630"/>
    <lineage>
        <taxon>Bacteria</taxon>
        <taxon>Pseudomonadati</taxon>
        <taxon>Pseudomonadota</taxon>
        <taxon>Gammaproteobacteria</taxon>
        <taxon>Moraxellales</taxon>
        <taxon>Moraxellaceae</taxon>
        <taxon>Acinetobacter</taxon>
        <taxon>Acinetobacter calcoaceticus/baumannii complex</taxon>
    </lineage>
</organism>